<dbReference type="Proteomes" id="UP000256899">
    <property type="component" value="Unassembled WGS sequence"/>
</dbReference>
<evidence type="ECO:0000313" key="3">
    <source>
        <dbReference type="Proteomes" id="UP000256899"/>
    </source>
</evidence>
<reference evidence="3" key="1">
    <citation type="submission" date="2018-08" db="EMBL/GenBank/DDBJ databases">
        <title>Thalassotalea euphylliae genome.</title>
        <authorList>
            <person name="Summers S."/>
            <person name="Rice S.A."/>
            <person name="Freckelton M.L."/>
            <person name="Nedved B.T."/>
            <person name="Hadfield M.G."/>
        </authorList>
    </citation>
    <scope>NUCLEOTIDE SEQUENCE [LARGE SCALE GENOMIC DNA]</scope>
    <source>
        <strain evidence="3">H3</strain>
    </source>
</reference>
<proteinExistence type="predicted"/>
<dbReference type="AlphaFoldDB" id="A0A3E0TXZ8"/>
<organism evidence="2 3">
    <name type="scientific">Thalassotalea euphylliae</name>
    <dbReference type="NCBI Taxonomy" id="1655234"/>
    <lineage>
        <taxon>Bacteria</taxon>
        <taxon>Pseudomonadati</taxon>
        <taxon>Pseudomonadota</taxon>
        <taxon>Gammaproteobacteria</taxon>
        <taxon>Alteromonadales</taxon>
        <taxon>Colwelliaceae</taxon>
        <taxon>Thalassotalea</taxon>
    </lineage>
</organism>
<keyword evidence="3" id="KW-1185">Reference proteome</keyword>
<dbReference type="EMBL" id="QUOT01000001">
    <property type="protein sequence ID" value="REL29267.1"/>
    <property type="molecule type" value="Genomic_DNA"/>
</dbReference>
<dbReference type="Pfam" id="PF20029">
    <property type="entry name" value="DUF6436"/>
    <property type="match status" value="1"/>
</dbReference>
<sequence length="159" mass="17553">MISWVLITIISFAYLINQRVVEFDPNRSLLALSHQEVLANWQKTPEFNASERAIVHFKQEGCHCNTVSERHINAINKQALSDNFAIEQLTLKGQLQALVPSTPAVAIIDKGQLVYFGPYGEGIACSQTNGFAQTVLSNLQKGYAANLVVSDARGCYCHT</sequence>
<name>A0A3E0TXZ8_9GAMM</name>
<accession>A0A3E0TXZ8</accession>
<gene>
    <name evidence="2" type="ORF">DXX94_00145</name>
</gene>
<dbReference type="InterPro" id="IPR045494">
    <property type="entry name" value="DUF6436"/>
</dbReference>
<evidence type="ECO:0000259" key="1">
    <source>
        <dbReference type="Pfam" id="PF20029"/>
    </source>
</evidence>
<evidence type="ECO:0000313" key="2">
    <source>
        <dbReference type="EMBL" id="REL29267.1"/>
    </source>
</evidence>
<feature type="domain" description="DUF6436" evidence="1">
    <location>
        <begin position="42"/>
        <end position="159"/>
    </location>
</feature>
<protein>
    <recommendedName>
        <fullName evidence="1">DUF6436 domain-containing protein</fullName>
    </recommendedName>
</protein>
<comment type="caution">
    <text evidence="2">The sequence shown here is derived from an EMBL/GenBank/DDBJ whole genome shotgun (WGS) entry which is preliminary data.</text>
</comment>